<protein>
    <recommendedName>
        <fullName evidence="7">PRA1 family protein</fullName>
    </recommendedName>
</protein>
<evidence type="ECO:0000256" key="4">
    <source>
        <dbReference type="ARBA" id="ARBA00022692"/>
    </source>
</evidence>
<dbReference type="AlphaFoldDB" id="A0A9J6F740"/>
<keyword evidence="4 7" id="KW-0812">Transmembrane</keyword>
<comment type="caution">
    <text evidence="8">The sequence shown here is derived from an EMBL/GenBank/DDBJ whole genome shotgun (WGS) entry which is preliminary data.</text>
</comment>
<feature type="transmembrane region" description="Helical" evidence="7">
    <location>
        <begin position="12"/>
        <end position="32"/>
    </location>
</feature>
<feature type="transmembrane region" description="Helical" evidence="7">
    <location>
        <begin position="149"/>
        <end position="169"/>
    </location>
</feature>
<dbReference type="PANTHER" id="PTHR19317:SF0">
    <property type="entry name" value="PRENYLATED RAB ACCEPTOR PROTEIN 1"/>
    <property type="match status" value="1"/>
</dbReference>
<evidence type="ECO:0000256" key="6">
    <source>
        <dbReference type="ARBA" id="ARBA00023136"/>
    </source>
</evidence>
<evidence type="ECO:0000313" key="9">
    <source>
        <dbReference type="Proteomes" id="UP000821853"/>
    </source>
</evidence>
<keyword evidence="6 7" id="KW-0472">Membrane</keyword>
<gene>
    <name evidence="8" type="ORF">HPB48_002924</name>
</gene>
<comment type="similarity">
    <text evidence="3 7">Belongs to the PRA1 family.</text>
</comment>
<evidence type="ECO:0000256" key="3">
    <source>
        <dbReference type="ARBA" id="ARBA00006483"/>
    </source>
</evidence>
<evidence type="ECO:0000256" key="5">
    <source>
        <dbReference type="ARBA" id="ARBA00022989"/>
    </source>
</evidence>
<dbReference type="InterPro" id="IPR004895">
    <property type="entry name" value="Prenylated_rab_accept_PRA1"/>
</dbReference>
<dbReference type="GO" id="GO:0005794">
    <property type="term" value="C:Golgi apparatus"/>
    <property type="evidence" value="ECO:0007669"/>
    <property type="project" value="TreeGrafter"/>
</dbReference>
<dbReference type="EMBL" id="JABSTR010000001">
    <property type="protein sequence ID" value="KAH9361062.1"/>
    <property type="molecule type" value="Genomic_DNA"/>
</dbReference>
<comment type="subcellular location">
    <subcellularLocation>
        <location evidence="2">Cytoplasmic vesicle</location>
        <location evidence="2">Secretory vesicle</location>
        <location evidence="2">Synaptic vesicle</location>
    </subcellularLocation>
    <subcellularLocation>
        <location evidence="1 7">Membrane</location>
        <topology evidence="1 7">Multi-pass membrane protein</topology>
    </subcellularLocation>
</comment>
<evidence type="ECO:0000313" key="8">
    <source>
        <dbReference type="EMBL" id="KAH9361062.1"/>
    </source>
</evidence>
<organism evidence="8 9">
    <name type="scientific">Haemaphysalis longicornis</name>
    <name type="common">Bush tick</name>
    <dbReference type="NCBI Taxonomy" id="44386"/>
    <lineage>
        <taxon>Eukaryota</taxon>
        <taxon>Metazoa</taxon>
        <taxon>Ecdysozoa</taxon>
        <taxon>Arthropoda</taxon>
        <taxon>Chelicerata</taxon>
        <taxon>Arachnida</taxon>
        <taxon>Acari</taxon>
        <taxon>Parasitiformes</taxon>
        <taxon>Ixodida</taxon>
        <taxon>Ixodoidea</taxon>
        <taxon>Ixodidae</taxon>
        <taxon>Haemaphysalinae</taxon>
        <taxon>Haemaphysalis</taxon>
    </lineage>
</organism>
<dbReference type="OrthoDB" id="63113at2759"/>
<dbReference type="GO" id="GO:0016020">
    <property type="term" value="C:membrane"/>
    <property type="evidence" value="ECO:0007669"/>
    <property type="project" value="UniProtKB-SubCell"/>
</dbReference>
<evidence type="ECO:0000256" key="1">
    <source>
        <dbReference type="ARBA" id="ARBA00004141"/>
    </source>
</evidence>
<dbReference type="VEuPathDB" id="VectorBase:HLOH_062868"/>
<dbReference type="PANTHER" id="PTHR19317">
    <property type="entry name" value="PRENYLATED RAB ACCEPTOR 1-RELATED"/>
    <property type="match status" value="1"/>
</dbReference>
<dbReference type="Pfam" id="PF03208">
    <property type="entry name" value="PRA1"/>
    <property type="match status" value="1"/>
</dbReference>
<evidence type="ECO:0000256" key="2">
    <source>
        <dbReference type="ARBA" id="ARBA00004234"/>
    </source>
</evidence>
<dbReference type="Proteomes" id="UP000821853">
    <property type="component" value="Chromosome 1"/>
</dbReference>
<accession>A0A9J6F740</accession>
<name>A0A9J6F740_HAELO</name>
<dbReference type="GO" id="GO:0008021">
    <property type="term" value="C:synaptic vesicle"/>
    <property type="evidence" value="ECO:0007669"/>
    <property type="project" value="UniProtKB-SubCell"/>
</dbReference>
<keyword evidence="5 7" id="KW-1133">Transmembrane helix</keyword>
<proteinExistence type="inferred from homology"/>
<feature type="transmembrane region" description="Helical" evidence="7">
    <location>
        <begin position="77"/>
        <end position="103"/>
    </location>
</feature>
<keyword evidence="9" id="KW-1185">Reference proteome</keyword>
<feature type="transmembrane region" description="Helical" evidence="7">
    <location>
        <begin position="124"/>
        <end position="143"/>
    </location>
</feature>
<evidence type="ECO:0000256" key="7">
    <source>
        <dbReference type="RuleBase" id="RU363107"/>
    </source>
</evidence>
<sequence>MRPIERALSTHRKLFATPKVIIAVVLTNVSWWKAQWHLVQPWSEFLDRGKLSLPRSLHELRLRIKANGNHFSHNYTLIFFGILSCWVISSAVLLLTVMGMAVVSTALRMHADSRKAALRGANMSVAKTLRVTIVATTTLLFVYDMGSALACSFGISVTTSIIHAAALASPRSSYSRNPRNMRRYHRR</sequence>
<reference evidence="8 9" key="1">
    <citation type="journal article" date="2020" name="Cell">
        <title>Large-Scale Comparative Analyses of Tick Genomes Elucidate Their Genetic Diversity and Vector Capacities.</title>
        <authorList>
            <consortium name="Tick Genome and Microbiome Consortium (TIGMIC)"/>
            <person name="Jia N."/>
            <person name="Wang J."/>
            <person name="Shi W."/>
            <person name="Du L."/>
            <person name="Sun Y."/>
            <person name="Zhan W."/>
            <person name="Jiang J.F."/>
            <person name="Wang Q."/>
            <person name="Zhang B."/>
            <person name="Ji P."/>
            <person name="Bell-Sakyi L."/>
            <person name="Cui X.M."/>
            <person name="Yuan T.T."/>
            <person name="Jiang B.G."/>
            <person name="Yang W.F."/>
            <person name="Lam T.T."/>
            <person name="Chang Q.C."/>
            <person name="Ding S.J."/>
            <person name="Wang X.J."/>
            <person name="Zhu J.G."/>
            <person name="Ruan X.D."/>
            <person name="Zhao L."/>
            <person name="Wei J.T."/>
            <person name="Ye R.Z."/>
            <person name="Que T.C."/>
            <person name="Du C.H."/>
            <person name="Zhou Y.H."/>
            <person name="Cheng J.X."/>
            <person name="Dai P.F."/>
            <person name="Guo W.B."/>
            <person name="Han X.H."/>
            <person name="Huang E.J."/>
            <person name="Li L.F."/>
            <person name="Wei W."/>
            <person name="Gao Y.C."/>
            <person name="Liu J.Z."/>
            <person name="Shao H.Z."/>
            <person name="Wang X."/>
            <person name="Wang C.C."/>
            <person name="Yang T.C."/>
            <person name="Huo Q.B."/>
            <person name="Li W."/>
            <person name="Chen H.Y."/>
            <person name="Chen S.E."/>
            <person name="Zhou L.G."/>
            <person name="Ni X.B."/>
            <person name="Tian J.H."/>
            <person name="Sheng Y."/>
            <person name="Liu T."/>
            <person name="Pan Y.S."/>
            <person name="Xia L.Y."/>
            <person name="Li J."/>
            <person name="Zhao F."/>
            <person name="Cao W.C."/>
        </authorList>
    </citation>
    <scope>NUCLEOTIDE SEQUENCE [LARGE SCALE GENOMIC DNA]</scope>
    <source>
        <strain evidence="8">HaeL-2018</strain>
    </source>
</reference>